<evidence type="ECO:0000313" key="2">
    <source>
        <dbReference type="EMBL" id="SIT83005.1"/>
    </source>
</evidence>
<feature type="chain" id="PRO_5012051515" evidence="1">
    <location>
        <begin position="24"/>
        <end position="112"/>
    </location>
</feature>
<protein>
    <submittedName>
        <fullName evidence="2">Uncharacterized protein</fullName>
    </submittedName>
</protein>
<keyword evidence="1" id="KW-0732">Signal</keyword>
<evidence type="ECO:0000256" key="1">
    <source>
        <dbReference type="SAM" id="SignalP"/>
    </source>
</evidence>
<reference evidence="3" key="1">
    <citation type="submission" date="2017-01" db="EMBL/GenBank/DDBJ databases">
        <authorList>
            <person name="Varghese N."/>
            <person name="Submissions S."/>
        </authorList>
    </citation>
    <scope>NUCLEOTIDE SEQUENCE [LARGE SCALE GENOMIC DNA]</scope>
    <source>
        <strain evidence="3">LP100</strain>
    </source>
</reference>
<dbReference type="OrthoDB" id="852937at2"/>
<dbReference type="AlphaFoldDB" id="A0A1R3WZN4"/>
<dbReference type="PROSITE" id="PS51257">
    <property type="entry name" value="PROKAR_LIPOPROTEIN"/>
    <property type="match status" value="1"/>
</dbReference>
<feature type="signal peptide" evidence="1">
    <location>
        <begin position="1"/>
        <end position="23"/>
    </location>
</feature>
<proteinExistence type="predicted"/>
<dbReference type="EMBL" id="FTPP01000001">
    <property type="protein sequence ID" value="SIT83005.1"/>
    <property type="molecule type" value="Genomic_DNA"/>
</dbReference>
<accession>A0A1R3WZN4</accession>
<dbReference type="STRING" id="1317125.SAMN05444128_1202"/>
<evidence type="ECO:0000313" key="3">
    <source>
        <dbReference type="Proteomes" id="UP000187181"/>
    </source>
</evidence>
<dbReference type="Proteomes" id="UP000187181">
    <property type="component" value="Unassembled WGS sequence"/>
</dbReference>
<sequence>MRKPTLYLIAPLVIMLTAFSCDKDEDLDAVETTATLFWTGDVAVDGCGYSVQIGEKSYKPENEGDIDASFKVYEPIPVAIKLIHKGEREIACGMLPGKSKRDFVRVLSIRKI</sequence>
<gene>
    <name evidence="2" type="ORF">SAMN05444128_1202</name>
</gene>
<organism evidence="2 3">
    <name type="scientific">Pontibacter indicus</name>
    <dbReference type="NCBI Taxonomy" id="1317125"/>
    <lineage>
        <taxon>Bacteria</taxon>
        <taxon>Pseudomonadati</taxon>
        <taxon>Bacteroidota</taxon>
        <taxon>Cytophagia</taxon>
        <taxon>Cytophagales</taxon>
        <taxon>Hymenobacteraceae</taxon>
        <taxon>Pontibacter</taxon>
    </lineage>
</organism>
<dbReference type="RefSeq" id="WP_076666580.1">
    <property type="nucleotide sequence ID" value="NZ_FTPP01000001.1"/>
</dbReference>
<name>A0A1R3WZN4_9BACT</name>
<keyword evidence="3" id="KW-1185">Reference proteome</keyword>